<dbReference type="InterPro" id="IPR054409">
    <property type="entry name" value="X25_BaPul-like"/>
</dbReference>
<dbReference type="GO" id="GO:0051060">
    <property type="term" value="F:pullulanase activity"/>
    <property type="evidence" value="ECO:0007669"/>
    <property type="project" value="InterPro"/>
</dbReference>
<feature type="transmembrane region" description="Helical" evidence="5">
    <location>
        <begin position="2039"/>
        <end position="2058"/>
    </location>
</feature>
<dbReference type="OrthoDB" id="9805159at2"/>
<evidence type="ECO:0000313" key="9">
    <source>
        <dbReference type="EMBL" id="MCP2370025.1"/>
    </source>
</evidence>
<proteinExistence type="inferred from homology"/>
<feature type="domain" description="Glycosyl hydrolase family 13 catalytic" evidence="8">
    <location>
        <begin position="164"/>
        <end position="617"/>
    </location>
</feature>
<evidence type="ECO:0000259" key="7">
    <source>
        <dbReference type="SMART" id="SM00632"/>
    </source>
</evidence>
<dbReference type="GO" id="GO:0005975">
    <property type="term" value="P:carbohydrate metabolic process"/>
    <property type="evidence" value="ECO:0007669"/>
    <property type="project" value="InterPro"/>
</dbReference>
<dbReference type="CDD" id="cd11341">
    <property type="entry name" value="AmyAc_Pullulanase_LD-like"/>
    <property type="match status" value="1"/>
</dbReference>
<dbReference type="Gene3D" id="2.60.40.1130">
    <property type="entry name" value="Rab geranylgeranyltransferase alpha-subunit, insert domain"/>
    <property type="match status" value="1"/>
</dbReference>
<reference evidence="9" key="1">
    <citation type="submission" date="2022-06" db="EMBL/GenBank/DDBJ databases">
        <title>Sequencing the genomes of 1000 actinobacteria strains.</title>
        <authorList>
            <person name="Klenk H.-P."/>
        </authorList>
    </citation>
    <scope>NUCLEOTIDE SEQUENCE</scope>
    <source>
        <strain evidence="9">DSM 22016</strain>
    </source>
</reference>
<dbReference type="SMART" id="SM00632">
    <property type="entry name" value="Aamy_C"/>
    <property type="match status" value="1"/>
</dbReference>
<evidence type="ECO:0000256" key="5">
    <source>
        <dbReference type="SAM" id="Phobius"/>
    </source>
</evidence>
<name>A0A9X2GZL4_9MICO</name>
<dbReference type="Pfam" id="PF22058">
    <property type="entry name" value="X25_BaPul_like"/>
    <property type="match status" value="3"/>
</dbReference>
<dbReference type="RefSeq" id="WP_156998758.1">
    <property type="nucleotide sequence ID" value="NZ_JAMZDY010000001.1"/>
</dbReference>
<evidence type="ECO:0000256" key="6">
    <source>
        <dbReference type="SAM" id="SignalP"/>
    </source>
</evidence>
<evidence type="ECO:0000259" key="8">
    <source>
        <dbReference type="SMART" id="SM00642"/>
    </source>
</evidence>
<protein>
    <submittedName>
        <fullName evidence="9">Pullulanase-type alpha-1,6-glucosidase</fullName>
    </submittedName>
</protein>
<dbReference type="NCBIfam" id="TIGR02103">
    <property type="entry name" value="pullul_strch"/>
    <property type="match status" value="1"/>
</dbReference>
<keyword evidence="10" id="KW-1185">Reference proteome</keyword>
<organism evidence="9 10">
    <name type="scientific">Agromyces terreus</name>
    <dbReference type="NCBI Taxonomy" id="424795"/>
    <lineage>
        <taxon>Bacteria</taxon>
        <taxon>Bacillati</taxon>
        <taxon>Actinomycetota</taxon>
        <taxon>Actinomycetes</taxon>
        <taxon>Micrococcales</taxon>
        <taxon>Microbacteriaceae</taxon>
        <taxon>Agromyces</taxon>
    </lineage>
</organism>
<dbReference type="InterPro" id="IPR031319">
    <property type="entry name" value="A-amylase_C"/>
</dbReference>
<dbReference type="SMART" id="SM00642">
    <property type="entry name" value="Aamy"/>
    <property type="match status" value="1"/>
</dbReference>
<comment type="caution">
    <text evidence="9">The sequence shown here is derived from an EMBL/GenBank/DDBJ whole genome shotgun (WGS) entry which is preliminary data.</text>
</comment>
<keyword evidence="5" id="KW-0812">Transmembrane</keyword>
<sequence length="2073" mass="218962">MTQRTRARSWFALVVAGGLAASALAVVPGLAATADEPRTFALVGSLQDELGCAADWAPDCAETELVATATPGVYAADFVVPAGTYEYKVAVDDAWDESYGLNGGGDNIPLTVAGDTPVRVVFDDTLKRVGLEATGLRGAYTDDDDAALVADPVRQPGSDENFYFVMTDRFANGDTTNDEGGLTGDALTTGFDPTHKGFYQGGDLQGLRDRLDYIEGLGTSAIWLTPSFKNRPVQGEGADASSGYHGYWVTDFTQIDPHLGTNAELEALIGEAHAKGIKVYFDIITNHTADVIDYEQQQYSYIDQATSPYTDADGNVIDLADYADGSTPFPTLDAATSFPYTPVVRPEDADLKVPAWLNDPTLYHNRGDSTWEGESVTYGDFVGLDDLMTEHPTVVNGFVDVYDQWIDLGIDGFRIDTAKHVNFEFWEQWSTQVLDYAHEHGKPDFFMFGEVYDADPQKLSPYVRKTDMNSVLDFTFQSQAVSFAAGNSAKNLQSLFAGDDYYTTPDSSASALPTFLGNHDMGRVGYFLQNTDAPLERDELAHDLLFLTRGQPVVYSGDEQGFAGIGGDQSARQTLFASQVDEYVDQELVTGETAGSVDRYDTDAPLYEHIAALSALRQAHPALATGAQIERYVDNGAGVYAFSRVDRDEKVEYLVAANNANEERTVQVPTLTKDGAFTVLSGDGQAVTADADGVASVTVPALGAVVWKADRAVSAPDAASAITVATPAAGAGISGITPVVADVDDATWQETSFAWRVAGATGDDAWHALGTAEDTSPRVFHDTAGLAGGTLIEYRAVSTDAAGNRAAASTYASIGNAVNLVEVEEPEQPIDLVTVAGSHNSEMGCAGDWAPGCEAAKLTLRADGIYEGTFTIPAGDYEYKVAINGSWDVNYGANGELNGGNITYSTDGSTPVTFFWNPNTHVVSSTAEGPVVTLPGSLQSELGCPGDWQPECLATLMQDGDKDGVYTYSTSALPAGSYEVKVAHGRSWDENYGVGGAPGGDNYTFTTADGKLVEFRYTLETHVLEIVVSDPPLAGTGQSRAHWVSEDTLAWPAELLGAASAADAEFTLQHSPDAGLAVADGAVAGGGDAIELEVDPAGLSEEQLATFPALEGFVALHPVGLERADIEQLLTEQLAVAQTTGGELSAFTGVQLPGVLDHVYGGAVATTTLGLEWDGSTATARLWAPTARSVSLERWDAGATGDPELVAAERDDEDGTWSVEGLASGDEYRWSVEVFAPSTGAIETNSVTDPYSVALTTNSARTVVVDLDDPAYQPALWRDTAAPVVERAVDRSIYELHVRDFSIGDETVPEAERGTYKAFTRDSAGTAQLRELAAAGINTVHLLPTFDLATIEEERAEQATPDCDLASYGPASPEQQACVSAIRDLDGFNWGYDPFHFQAPEGSYAVDPDGGARVSEFREMVGALHGTGLQVVLDEVYNHTAEAGQGQKSVLDRIVPGYYQRLNAYGAVETSTCCQNVATEHEVAQKLMVDSVVLWAKQYKVDGFRFDLMGHHSKANLLAVRAALDELTLAADGVDGSSVYLYGEGWNFGEVADNALFEQATQGQLGGTGIGTFNDRLRDAVHGGSPVDGTSTYQQGFGTGLGTAPNGQPGTPAQADQLVDLGHQTDLVKLGLAGNLRGYELTDASGETVRGDELDYRGAPAGYADQPDEVINYVDAHDNETLYDVSVLKLPTDTSMADRVRMNTLSLATVTLSQSPSFWHAGTELLRSKSLDRNSYNSGDWFNRIDWTGQESTFGSGLPMQADNGDKWPIMEPLLADPALKPTADDIAAAEASALDLLRVRSSVDLLQLGSAELIEQKLSFPNSGADATPGLITMLVDDLVGDDVDPELDGALVVFNASPEPIAEAVDGLAGREFALTQAQASGSDAVVKATAWDAATGTVTVPARSVAVLVEVQETTGEPGGPGEPGEPGGPGEPGEPGAATPTVQLSVGSVRPGDVIGVTGTGFEPGETVQIWLHSTPVLLVAATADADGALSTNATIPLDAEPGDHEVRLLGVGSGLEASAALVVLGPLGMTGTEIGFVALLALVLLAGGALVLAPRIRRMLRGEALPVE</sequence>
<dbReference type="CDD" id="cd12962">
    <property type="entry name" value="X25_BaPul_like"/>
    <property type="match status" value="3"/>
</dbReference>
<dbReference type="Gene3D" id="3.20.20.80">
    <property type="entry name" value="Glycosidases"/>
    <property type="match status" value="2"/>
</dbReference>
<keyword evidence="5" id="KW-0472">Membrane</keyword>
<dbReference type="CDD" id="cd11339">
    <property type="entry name" value="AmyAc_bac_CMD_like_2"/>
    <property type="match status" value="1"/>
</dbReference>
<feature type="chain" id="PRO_5040991695" evidence="6">
    <location>
        <begin position="26"/>
        <end position="2073"/>
    </location>
</feature>
<dbReference type="InterPro" id="IPR017853">
    <property type="entry name" value="GH"/>
</dbReference>
<accession>A0A9X2GZL4</accession>
<dbReference type="GO" id="GO:0046872">
    <property type="term" value="F:metal ion binding"/>
    <property type="evidence" value="ECO:0007669"/>
    <property type="project" value="UniProtKB-KW"/>
</dbReference>
<dbReference type="Pfam" id="PF00128">
    <property type="entry name" value="Alpha-amylase"/>
    <property type="match status" value="1"/>
</dbReference>
<dbReference type="InterPro" id="IPR040671">
    <property type="entry name" value="Pullulanase_N2"/>
</dbReference>
<dbReference type="SUPFAM" id="SSF81296">
    <property type="entry name" value="E set domains"/>
    <property type="match status" value="2"/>
</dbReference>
<dbReference type="CDD" id="cd02860">
    <property type="entry name" value="E_set_Pullulanase"/>
    <property type="match status" value="1"/>
</dbReference>
<dbReference type="InterPro" id="IPR013780">
    <property type="entry name" value="Glyco_hydro_b"/>
</dbReference>
<dbReference type="InterPro" id="IPR013783">
    <property type="entry name" value="Ig-like_fold"/>
</dbReference>
<dbReference type="EMBL" id="JAMZDY010000001">
    <property type="protein sequence ID" value="MCP2370025.1"/>
    <property type="molecule type" value="Genomic_DNA"/>
</dbReference>
<feature type="signal peptide" evidence="6">
    <location>
        <begin position="1"/>
        <end position="25"/>
    </location>
</feature>
<evidence type="ECO:0000256" key="4">
    <source>
        <dbReference type="SAM" id="MobiDB-lite"/>
    </source>
</evidence>
<dbReference type="Gene3D" id="2.60.40.1180">
    <property type="entry name" value="Golgi alpha-mannosidase II"/>
    <property type="match status" value="2"/>
</dbReference>
<dbReference type="Pfam" id="PF17967">
    <property type="entry name" value="Pullulanase_N2"/>
    <property type="match status" value="1"/>
</dbReference>
<comment type="similarity">
    <text evidence="2">Belongs to the glycosyl hydrolase 13 family.</text>
</comment>
<evidence type="ECO:0000313" key="10">
    <source>
        <dbReference type="Proteomes" id="UP001139722"/>
    </source>
</evidence>
<dbReference type="SUPFAM" id="SSF51011">
    <property type="entry name" value="Glycosyl hydrolase domain"/>
    <property type="match status" value="2"/>
</dbReference>
<dbReference type="InterPro" id="IPR006047">
    <property type="entry name" value="GH13_cat_dom"/>
</dbReference>
<dbReference type="SUPFAM" id="SSF51445">
    <property type="entry name" value="(Trans)glycosidases"/>
    <property type="match status" value="2"/>
</dbReference>
<feature type="domain" description="Alpha-amylase C-terminal" evidence="7">
    <location>
        <begin position="630"/>
        <end position="711"/>
    </location>
</feature>
<dbReference type="Proteomes" id="UP001139722">
    <property type="component" value="Unassembled WGS sequence"/>
</dbReference>
<dbReference type="Pfam" id="PF11852">
    <property type="entry name" value="Pullul_strch_C"/>
    <property type="match status" value="1"/>
</dbReference>
<dbReference type="Gene3D" id="2.60.40.10">
    <property type="entry name" value="Immunoglobulins"/>
    <property type="match status" value="4"/>
</dbReference>
<keyword evidence="5" id="KW-1133">Transmembrane helix</keyword>
<dbReference type="InterPro" id="IPR014756">
    <property type="entry name" value="Ig_E-set"/>
</dbReference>
<dbReference type="PANTHER" id="PTHR43002">
    <property type="entry name" value="GLYCOGEN DEBRANCHING ENZYME"/>
    <property type="match status" value="1"/>
</dbReference>
<feature type="compositionally biased region" description="Gly residues" evidence="4">
    <location>
        <begin position="1920"/>
        <end position="1937"/>
    </location>
</feature>
<feature type="region of interest" description="Disordered" evidence="4">
    <location>
        <begin position="1916"/>
        <end position="1945"/>
    </location>
</feature>
<evidence type="ECO:0000256" key="2">
    <source>
        <dbReference type="ARBA" id="ARBA00008061"/>
    </source>
</evidence>
<evidence type="ECO:0000256" key="1">
    <source>
        <dbReference type="ARBA" id="ARBA00001913"/>
    </source>
</evidence>
<comment type="cofactor">
    <cofactor evidence="1">
        <name>Ca(2+)</name>
        <dbReference type="ChEBI" id="CHEBI:29108"/>
    </cofactor>
</comment>
<dbReference type="InterPro" id="IPR011839">
    <property type="entry name" value="Pullul_strch"/>
</dbReference>
<gene>
    <name evidence="9" type="ORF">BJ978_000701</name>
</gene>
<evidence type="ECO:0000256" key="3">
    <source>
        <dbReference type="ARBA" id="ARBA00022723"/>
    </source>
</evidence>
<dbReference type="InterPro" id="IPR024561">
    <property type="entry name" value="Pullul_strch_C"/>
</dbReference>
<keyword evidence="3" id="KW-0479">Metal-binding</keyword>
<keyword evidence="6" id="KW-0732">Signal</keyword>